<accession>A0ACB9KXG7</accession>
<evidence type="ECO:0000313" key="2">
    <source>
        <dbReference type="Proteomes" id="UP000828941"/>
    </source>
</evidence>
<organism evidence="1 2">
    <name type="scientific">Bauhinia variegata</name>
    <name type="common">Purple orchid tree</name>
    <name type="synonym">Phanera variegata</name>
    <dbReference type="NCBI Taxonomy" id="167791"/>
    <lineage>
        <taxon>Eukaryota</taxon>
        <taxon>Viridiplantae</taxon>
        <taxon>Streptophyta</taxon>
        <taxon>Embryophyta</taxon>
        <taxon>Tracheophyta</taxon>
        <taxon>Spermatophyta</taxon>
        <taxon>Magnoliopsida</taxon>
        <taxon>eudicotyledons</taxon>
        <taxon>Gunneridae</taxon>
        <taxon>Pentapetalae</taxon>
        <taxon>rosids</taxon>
        <taxon>fabids</taxon>
        <taxon>Fabales</taxon>
        <taxon>Fabaceae</taxon>
        <taxon>Cercidoideae</taxon>
        <taxon>Cercideae</taxon>
        <taxon>Bauhiniinae</taxon>
        <taxon>Bauhinia</taxon>
    </lineage>
</organism>
<dbReference type="Proteomes" id="UP000828941">
    <property type="component" value="Chromosome 13"/>
</dbReference>
<reference evidence="1 2" key="1">
    <citation type="journal article" date="2022" name="DNA Res.">
        <title>Chromosomal-level genome assembly of the orchid tree Bauhinia variegata (Leguminosae; Cercidoideae) supports the allotetraploid origin hypothesis of Bauhinia.</title>
        <authorList>
            <person name="Zhong Y."/>
            <person name="Chen Y."/>
            <person name="Zheng D."/>
            <person name="Pang J."/>
            <person name="Liu Y."/>
            <person name="Luo S."/>
            <person name="Meng S."/>
            <person name="Qian L."/>
            <person name="Wei D."/>
            <person name="Dai S."/>
            <person name="Zhou R."/>
        </authorList>
    </citation>
    <scope>NUCLEOTIDE SEQUENCE [LARGE SCALE GENOMIC DNA]</scope>
    <source>
        <strain evidence="1">BV-YZ2020</strain>
    </source>
</reference>
<evidence type="ECO:0000313" key="1">
    <source>
        <dbReference type="EMBL" id="KAI4301838.1"/>
    </source>
</evidence>
<keyword evidence="2" id="KW-1185">Reference proteome</keyword>
<name>A0ACB9KXG7_BAUVA</name>
<comment type="caution">
    <text evidence="1">The sequence shown here is derived from an EMBL/GenBank/DDBJ whole genome shotgun (WGS) entry which is preliminary data.</text>
</comment>
<proteinExistence type="predicted"/>
<sequence length="370" mass="40603">MVSRTVVFQILLFSLCLAVSYSVDFNYPAVFNFGDSNSDTGELPAGLGFILPPPNGQKFFKTSSGRPCDGRLIVDFLMEAMNLPFLKAYLDSVGLPNFQKGCNFAAAASKILPTTVTTSLSPFAFGIQVSQFIRFKTLVLELLAKGKKFEKYVPTEDFFKKGLYMFDIGQNDLAGAFYSKSLDEILGLIPTILSEFETGIKKLYDQGARYFWIHNTGPLGCLAQNVDKFGTDPSKLDELGCVSSHNEAAKAFNLQLHALCNKLRGQYPDANVTYVDIFTIKTNLIANYSKYGFEQPIMACCGSGGPPLNYDSRVSCGQTKVVNGTTITANGCTDSSKHVNWDGIHYTEAANQYVESQILTGKYSDPPFAN</sequence>
<gene>
    <name evidence="1" type="ORF">L6164_035078</name>
</gene>
<dbReference type="EMBL" id="CM039438">
    <property type="protein sequence ID" value="KAI4301838.1"/>
    <property type="molecule type" value="Genomic_DNA"/>
</dbReference>
<protein>
    <submittedName>
        <fullName evidence="1">Uncharacterized protein</fullName>
    </submittedName>
</protein>